<feature type="transmembrane region" description="Helical" evidence="1">
    <location>
        <begin position="14"/>
        <end position="39"/>
    </location>
</feature>
<sequence>MGAHPEAESTMNGLIAVVVGMKTATLLLGGLVTFVTFRAYRQRGTSALRSLCLGFALVTTGSLVAGIVHQLMPLSYDHALVVESSLTVAGFAVIAHSLYADDT</sequence>
<evidence type="ECO:0000313" key="3">
    <source>
        <dbReference type="Proteomes" id="UP000011603"/>
    </source>
</evidence>
<evidence type="ECO:0000256" key="1">
    <source>
        <dbReference type="SAM" id="Phobius"/>
    </source>
</evidence>
<accession>M0J820</accession>
<dbReference type="InterPro" id="IPR055943">
    <property type="entry name" value="DUF7521"/>
</dbReference>
<name>M0J820_HALMT</name>
<reference evidence="2 3" key="1">
    <citation type="journal article" date="2014" name="PLoS Genet.">
        <title>Phylogenetically driven sequencing of extremely halophilic archaea reveals strategies for static and dynamic osmo-response.</title>
        <authorList>
            <person name="Becker E.A."/>
            <person name="Seitzer P.M."/>
            <person name="Tritt A."/>
            <person name="Larsen D."/>
            <person name="Krusor M."/>
            <person name="Yao A.I."/>
            <person name="Wu D."/>
            <person name="Madern D."/>
            <person name="Eisen J.A."/>
            <person name="Darling A.E."/>
            <person name="Facciotti M.T."/>
        </authorList>
    </citation>
    <scope>NUCLEOTIDE SEQUENCE [LARGE SCALE GENOMIC DNA]</scope>
    <source>
        <strain evidence="3">ATCC 33500 / DSM 1411 / JCM 8866 / NBRC 14739 / NCIMB 2177 / R-4</strain>
    </source>
</reference>
<organism evidence="2 3">
    <name type="scientific">Haloferax mediterranei (strain ATCC 33500 / DSM 1411 / JCM 8866 / NBRC 14739 / NCIMB 2177 / R-4)</name>
    <name type="common">Halobacterium mediterranei</name>
    <dbReference type="NCBI Taxonomy" id="523841"/>
    <lineage>
        <taxon>Archaea</taxon>
        <taxon>Methanobacteriati</taxon>
        <taxon>Methanobacteriota</taxon>
        <taxon>Stenosarchaea group</taxon>
        <taxon>Halobacteria</taxon>
        <taxon>Halobacteriales</taxon>
        <taxon>Haloferacaceae</taxon>
        <taxon>Haloferax</taxon>
    </lineage>
</organism>
<dbReference type="Proteomes" id="UP000011603">
    <property type="component" value="Unassembled WGS sequence"/>
</dbReference>
<dbReference type="AlphaFoldDB" id="M0J820"/>
<evidence type="ECO:0008006" key="4">
    <source>
        <dbReference type="Google" id="ProtNLM"/>
    </source>
</evidence>
<gene>
    <name evidence="2" type="ORF">C439_00745</name>
</gene>
<comment type="caution">
    <text evidence="2">The sequence shown here is derived from an EMBL/GenBank/DDBJ whole genome shotgun (WGS) entry which is preliminary data.</text>
</comment>
<feature type="transmembrane region" description="Helical" evidence="1">
    <location>
        <begin position="78"/>
        <end position="99"/>
    </location>
</feature>
<dbReference type="Pfam" id="PF24365">
    <property type="entry name" value="DUF7521"/>
    <property type="match status" value="1"/>
</dbReference>
<keyword evidence="1" id="KW-0472">Membrane</keyword>
<dbReference type="EMBL" id="AOLO01000001">
    <property type="protein sequence ID" value="EMA05282.1"/>
    <property type="molecule type" value="Genomic_DNA"/>
</dbReference>
<keyword evidence="1" id="KW-0812">Transmembrane</keyword>
<protein>
    <recommendedName>
        <fullName evidence="4">YapH protein</fullName>
    </recommendedName>
</protein>
<keyword evidence="1" id="KW-1133">Transmembrane helix</keyword>
<evidence type="ECO:0000313" key="2">
    <source>
        <dbReference type="EMBL" id="EMA05282.1"/>
    </source>
</evidence>
<proteinExistence type="predicted"/>
<dbReference type="PATRIC" id="fig|523841.21.peg.148"/>
<feature type="transmembrane region" description="Helical" evidence="1">
    <location>
        <begin position="51"/>
        <end position="72"/>
    </location>
</feature>
<keyword evidence="3" id="KW-1185">Reference proteome</keyword>